<evidence type="ECO:0000313" key="7">
    <source>
        <dbReference type="EMBL" id="KFI18866.1"/>
    </source>
</evidence>
<evidence type="ECO:0000313" key="8">
    <source>
        <dbReference type="Proteomes" id="UP000028839"/>
    </source>
</evidence>
<evidence type="ECO:0000256" key="2">
    <source>
        <dbReference type="ARBA" id="ARBA00022692"/>
    </source>
</evidence>
<feature type="transmembrane region" description="Helical" evidence="5">
    <location>
        <begin position="111"/>
        <end position="133"/>
    </location>
</feature>
<accession>A0A0E2Z0X4</accession>
<organism evidence="7 8">
    <name type="scientific">Nitrosococcus oceani C-27</name>
    <dbReference type="NCBI Taxonomy" id="314279"/>
    <lineage>
        <taxon>Bacteria</taxon>
        <taxon>Pseudomonadati</taxon>
        <taxon>Pseudomonadota</taxon>
        <taxon>Gammaproteobacteria</taxon>
        <taxon>Chromatiales</taxon>
        <taxon>Chromatiaceae</taxon>
        <taxon>Nitrosococcus</taxon>
    </lineage>
</organism>
<evidence type="ECO:0000259" key="6">
    <source>
        <dbReference type="Pfam" id="PF01957"/>
    </source>
</evidence>
<evidence type="ECO:0000256" key="5">
    <source>
        <dbReference type="SAM" id="Phobius"/>
    </source>
</evidence>
<reference evidence="7 8" key="1">
    <citation type="submission" date="2014-07" db="EMBL/GenBank/DDBJ databases">
        <title>Comparative analysis of Nitrosococcus oceani genome inventories of strains from Pacific and Atlantic gyres.</title>
        <authorList>
            <person name="Lim C.K."/>
            <person name="Wang L."/>
            <person name="Sayavedra-Soto L.A."/>
            <person name="Klotz M.G."/>
        </authorList>
    </citation>
    <scope>NUCLEOTIDE SEQUENCE [LARGE SCALE GENOMIC DNA]</scope>
    <source>
        <strain evidence="7 8">C-27</strain>
    </source>
</reference>
<dbReference type="PANTHER" id="PTHR33507">
    <property type="entry name" value="INNER MEMBRANE PROTEIN YBBJ"/>
    <property type="match status" value="1"/>
</dbReference>
<comment type="subcellular location">
    <subcellularLocation>
        <location evidence="1">Membrane</location>
        <topology evidence="1">Multi-pass membrane protein</topology>
    </subcellularLocation>
</comment>
<dbReference type="Gene3D" id="2.40.50.140">
    <property type="entry name" value="Nucleic acid-binding proteins"/>
    <property type="match status" value="1"/>
</dbReference>
<feature type="transmembrane region" description="Helical" evidence="5">
    <location>
        <begin position="76"/>
        <end position="105"/>
    </location>
</feature>
<feature type="transmembrane region" description="Helical" evidence="5">
    <location>
        <begin position="7"/>
        <end position="24"/>
    </location>
</feature>
<dbReference type="AlphaFoldDB" id="A0A0E2Z0X4"/>
<dbReference type="InterPro" id="IPR002810">
    <property type="entry name" value="NfeD-like_C"/>
</dbReference>
<proteinExistence type="predicted"/>
<dbReference type="SUPFAM" id="SSF141322">
    <property type="entry name" value="NfeD domain-like"/>
    <property type="match status" value="1"/>
</dbReference>
<dbReference type="EMBL" id="JPGN01000071">
    <property type="protein sequence ID" value="KFI18866.1"/>
    <property type="molecule type" value="Genomic_DNA"/>
</dbReference>
<gene>
    <name evidence="7" type="ORF">IB75_11850</name>
</gene>
<dbReference type="GO" id="GO:0016020">
    <property type="term" value="C:membrane"/>
    <property type="evidence" value="ECO:0007669"/>
    <property type="project" value="UniProtKB-SubCell"/>
</dbReference>
<name>A0A0E2Z0X4_9GAMM</name>
<dbReference type="OrthoDB" id="5763430at2"/>
<sequence>MVRHVRVIWNTAFIGAICGSLLWLRREDIPAHLDALVLGILVGTLYGGLYWRYLFHRITRKERRFERNRILVHYLSLFELLLTAATWSLYLLIALTLLILAAVLLDIFSGYWWSILISSFGMAAALSLGGSIVRYERLYGALYYQYDSRSWLGGEGLLYQEGRAIQPLTPKGKIIINGELWHAVSLNGDNIEAGKKVEVISREGLTLYVDSLPQ</sequence>
<feature type="domain" description="NfeD-like C-terminal" evidence="6">
    <location>
        <begin position="155"/>
        <end position="209"/>
    </location>
</feature>
<evidence type="ECO:0000256" key="1">
    <source>
        <dbReference type="ARBA" id="ARBA00004141"/>
    </source>
</evidence>
<dbReference type="InterPro" id="IPR012340">
    <property type="entry name" value="NA-bd_OB-fold"/>
</dbReference>
<dbReference type="InterPro" id="IPR052165">
    <property type="entry name" value="Membrane_assoc_protease"/>
</dbReference>
<keyword evidence="3 5" id="KW-1133">Transmembrane helix</keyword>
<protein>
    <submittedName>
        <fullName evidence="7">Nodulation protein NodD</fullName>
    </submittedName>
</protein>
<evidence type="ECO:0000256" key="3">
    <source>
        <dbReference type="ARBA" id="ARBA00022989"/>
    </source>
</evidence>
<dbReference type="Pfam" id="PF01957">
    <property type="entry name" value="NfeD"/>
    <property type="match status" value="1"/>
</dbReference>
<dbReference type="Proteomes" id="UP000028839">
    <property type="component" value="Unassembled WGS sequence"/>
</dbReference>
<feature type="transmembrane region" description="Helical" evidence="5">
    <location>
        <begin position="36"/>
        <end position="55"/>
    </location>
</feature>
<evidence type="ECO:0000256" key="4">
    <source>
        <dbReference type="ARBA" id="ARBA00023136"/>
    </source>
</evidence>
<comment type="caution">
    <text evidence="7">The sequence shown here is derived from an EMBL/GenBank/DDBJ whole genome shotgun (WGS) entry which is preliminary data.</text>
</comment>
<keyword evidence="4 5" id="KW-0472">Membrane</keyword>
<dbReference type="HOGENOM" id="CLU_1248750_0_0_6"/>
<keyword evidence="2 5" id="KW-0812">Transmembrane</keyword>